<accession>A0A512AZA4</accession>
<dbReference type="SUPFAM" id="SSF46458">
    <property type="entry name" value="Globin-like"/>
    <property type="match status" value="1"/>
</dbReference>
<dbReference type="OrthoDB" id="25954at2"/>
<dbReference type="RefSeq" id="WP_146898298.1">
    <property type="nucleotide sequence ID" value="NZ_BJYS01000019.1"/>
</dbReference>
<evidence type="ECO:0008006" key="7">
    <source>
        <dbReference type="Google" id="ProtNLM"/>
    </source>
</evidence>
<organism evidence="5 6">
    <name type="scientific">Adhaeribacter aerolatus</name>
    <dbReference type="NCBI Taxonomy" id="670289"/>
    <lineage>
        <taxon>Bacteria</taxon>
        <taxon>Pseudomonadati</taxon>
        <taxon>Bacteroidota</taxon>
        <taxon>Cytophagia</taxon>
        <taxon>Cytophagales</taxon>
        <taxon>Hymenobacteraceae</taxon>
        <taxon>Adhaeribacter</taxon>
    </lineage>
</organism>
<dbReference type="GO" id="GO:0020037">
    <property type="term" value="F:heme binding"/>
    <property type="evidence" value="ECO:0007669"/>
    <property type="project" value="InterPro"/>
</dbReference>
<protein>
    <recommendedName>
        <fullName evidence="7">Globin</fullName>
    </recommendedName>
</protein>
<sequence length="131" mass="15133">MGSKPDIAGIEDIKLMVDDFYSKVAEDDLLAPIFNFRLSTYWVPHLEKMYTFWNAALFGVKGYTGNPFAKHATMPVEAEHFARWLSLFIKTVDKHFTGPMAEEAKRRALIMANTFERRIHDSQVNTKYTLI</sequence>
<reference evidence="5 6" key="1">
    <citation type="submission" date="2019-07" db="EMBL/GenBank/DDBJ databases">
        <title>Whole genome shotgun sequence of Adhaeribacter aerolatus NBRC 106133.</title>
        <authorList>
            <person name="Hosoyama A."/>
            <person name="Uohara A."/>
            <person name="Ohji S."/>
            <person name="Ichikawa N."/>
        </authorList>
    </citation>
    <scope>NUCLEOTIDE SEQUENCE [LARGE SCALE GENOMIC DNA]</scope>
    <source>
        <strain evidence="5 6">NBRC 106133</strain>
    </source>
</reference>
<dbReference type="Pfam" id="PF01152">
    <property type="entry name" value="Bac_globin"/>
    <property type="match status" value="1"/>
</dbReference>
<evidence type="ECO:0000256" key="2">
    <source>
        <dbReference type="ARBA" id="ARBA00022617"/>
    </source>
</evidence>
<dbReference type="InterPro" id="IPR012292">
    <property type="entry name" value="Globin/Proto"/>
</dbReference>
<dbReference type="AlphaFoldDB" id="A0A512AZA4"/>
<dbReference type="InterPro" id="IPR009050">
    <property type="entry name" value="Globin-like_sf"/>
</dbReference>
<comment type="caution">
    <text evidence="5">The sequence shown here is derived from an EMBL/GenBank/DDBJ whole genome shotgun (WGS) entry which is preliminary data.</text>
</comment>
<name>A0A512AZA4_9BACT</name>
<dbReference type="EMBL" id="BJYS01000019">
    <property type="protein sequence ID" value="GEO05040.1"/>
    <property type="molecule type" value="Genomic_DNA"/>
</dbReference>
<keyword evidence="1" id="KW-0813">Transport</keyword>
<keyword evidence="2" id="KW-0349">Heme</keyword>
<evidence type="ECO:0000256" key="1">
    <source>
        <dbReference type="ARBA" id="ARBA00022448"/>
    </source>
</evidence>
<evidence type="ECO:0000256" key="4">
    <source>
        <dbReference type="ARBA" id="ARBA00023004"/>
    </source>
</evidence>
<keyword evidence="6" id="KW-1185">Reference proteome</keyword>
<proteinExistence type="predicted"/>
<keyword evidence="3" id="KW-0479">Metal-binding</keyword>
<dbReference type="CDD" id="cd08916">
    <property type="entry name" value="TrHb3_P"/>
    <property type="match status" value="1"/>
</dbReference>
<evidence type="ECO:0000313" key="5">
    <source>
        <dbReference type="EMBL" id="GEO05040.1"/>
    </source>
</evidence>
<dbReference type="GO" id="GO:0046872">
    <property type="term" value="F:metal ion binding"/>
    <property type="evidence" value="ECO:0007669"/>
    <property type="project" value="UniProtKB-KW"/>
</dbReference>
<dbReference type="InterPro" id="IPR001486">
    <property type="entry name" value="Hemoglobin_trunc"/>
</dbReference>
<evidence type="ECO:0000256" key="3">
    <source>
        <dbReference type="ARBA" id="ARBA00022723"/>
    </source>
</evidence>
<dbReference type="Gene3D" id="1.10.490.10">
    <property type="entry name" value="Globins"/>
    <property type="match status" value="1"/>
</dbReference>
<keyword evidence="4" id="KW-0408">Iron</keyword>
<dbReference type="Proteomes" id="UP000321532">
    <property type="component" value="Unassembled WGS sequence"/>
</dbReference>
<dbReference type="GO" id="GO:0019825">
    <property type="term" value="F:oxygen binding"/>
    <property type="evidence" value="ECO:0007669"/>
    <property type="project" value="InterPro"/>
</dbReference>
<evidence type="ECO:0000313" key="6">
    <source>
        <dbReference type="Proteomes" id="UP000321532"/>
    </source>
</evidence>
<gene>
    <name evidence="5" type="ORF">AAE02nite_27040</name>
</gene>